<organism evidence="4 5">
    <name type="scientific">Entamoeba histolytica</name>
    <dbReference type="NCBI Taxonomy" id="5759"/>
    <lineage>
        <taxon>Eukaryota</taxon>
        <taxon>Amoebozoa</taxon>
        <taxon>Evosea</taxon>
        <taxon>Archamoebae</taxon>
        <taxon>Mastigamoebida</taxon>
        <taxon>Entamoebidae</taxon>
        <taxon>Entamoeba</taxon>
    </lineage>
</organism>
<dbReference type="VEuPathDB" id="AmoebaDB:EHI8A_067190"/>
<dbReference type="VEuPathDB" id="AmoebaDB:KM1_123350"/>
<proteinExistence type="inferred from homology"/>
<feature type="domain" description="Maelstrom" evidence="3">
    <location>
        <begin position="34"/>
        <end position="242"/>
    </location>
</feature>
<evidence type="ECO:0000313" key="5">
    <source>
        <dbReference type="Proteomes" id="UP000078387"/>
    </source>
</evidence>
<name>A0A5K1UKY1_ENTHI</name>
<reference evidence="4 5" key="1">
    <citation type="submission" date="2016-05" db="EMBL/GenBank/DDBJ databases">
        <title>First whole genome sequencing of Entamoeba histolytica HM1:IMSS-clone-6.</title>
        <authorList>
            <person name="Mukherjee Avik.K."/>
            <person name="Izumyama S."/>
            <person name="Nakada-Tsukui K."/>
            <person name="Nozaki T."/>
        </authorList>
    </citation>
    <scope>NUCLEOTIDE SEQUENCE [LARGE SCALE GENOMIC DNA]</scope>
    <source>
        <strain evidence="4 5">HM1:IMSS clone 6</strain>
    </source>
</reference>
<dbReference type="VEuPathDB" id="AmoebaDB:EHI7A_064320"/>
<protein>
    <recommendedName>
        <fullName evidence="3">Maelstrom domain-containing protein</fullName>
    </recommendedName>
</protein>
<dbReference type="Proteomes" id="UP000078387">
    <property type="component" value="Unassembled WGS sequence"/>
</dbReference>
<dbReference type="VEuPathDB" id="AmoebaDB:EHI5A_098330"/>
<dbReference type="GO" id="GO:0031047">
    <property type="term" value="P:regulatory ncRNA-mediated gene silencing"/>
    <property type="evidence" value="ECO:0007669"/>
    <property type="project" value="UniProtKB-KW"/>
</dbReference>
<evidence type="ECO:0000313" key="4">
    <source>
        <dbReference type="EMBL" id="GAT98549.1"/>
    </source>
</evidence>
<sequence>MSRADALFQILNGLGPRVEQQLFFILDFQISYKTDICTVPVEICIKPTLLNGTINIECFQTIINQPIPIQHFLNSKHYTDFEHGISQENNPVPQTDFDFLWKKINTFIKSNMSKYSDSSMLPIIICTPFISSVQCVEFLASQAKVSDVRRSIFNTMFSVDDFVECVNRFKEIIPNTNAIYNFYKPLVCWTCNNDFKCDFHKSNGTRTFCCSKTNSEYLASTLCDLYKTIKSKIFVASMPSQVQSMVPQQQLYY</sequence>
<dbReference type="OMA" id="MLPIVIC"/>
<comment type="similarity">
    <text evidence="1">Belongs to the maelstrom family.</text>
</comment>
<dbReference type="Pfam" id="PF13017">
    <property type="entry name" value="Maelstrom"/>
    <property type="match status" value="1"/>
</dbReference>
<dbReference type="AlphaFoldDB" id="A0A5K1UKY1"/>
<dbReference type="VEuPathDB" id="AmoebaDB:EHI_131520"/>
<dbReference type="InterPro" id="IPR024970">
    <property type="entry name" value="Maelstrom"/>
</dbReference>
<dbReference type="GO" id="GO:0060964">
    <property type="term" value="P:regulation of miRNA-mediated gene silencing"/>
    <property type="evidence" value="ECO:0007669"/>
    <property type="project" value="InterPro"/>
</dbReference>
<accession>A0A5K1UKY1</accession>
<comment type="caution">
    <text evidence="4">The sequence shown here is derived from an EMBL/GenBank/DDBJ whole genome shotgun (WGS) entry which is preliminary data.</text>
</comment>
<evidence type="ECO:0000256" key="2">
    <source>
        <dbReference type="ARBA" id="ARBA00023158"/>
    </source>
</evidence>
<dbReference type="EMBL" id="BDEQ01000001">
    <property type="protein sequence ID" value="GAT98549.1"/>
    <property type="molecule type" value="Genomic_DNA"/>
</dbReference>
<keyword evidence="2" id="KW-0943">RNA-mediated gene silencing</keyword>
<evidence type="ECO:0000259" key="3">
    <source>
        <dbReference type="Pfam" id="PF13017"/>
    </source>
</evidence>
<gene>
    <name evidence="4" type="ORF">CL6EHI_131520</name>
</gene>
<evidence type="ECO:0000256" key="1">
    <source>
        <dbReference type="ARBA" id="ARBA00007057"/>
    </source>
</evidence>